<gene>
    <name evidence="2" type="ORF">TEHN7118_1829</name>
</gene>
<feature type="compositionally biased region" description="Basic and acidic residues" evidence="1">
    <location>
        <begin position="79"/>
        <end position="97"/>
    </location>
</feature>
<feature type="region of interest" description="Disordered" evidence="1">
    <location>
        <begin position="188"/>
        <end position="207"/>
    </location>
</feature>
<sequence>MKDINQIKRKHSRFPAFSDETGVKLQSEKNHPSFSNDEPWILTEDNDAPLTKTLLKQNKKKRGIRRSKKVSQEKTGLTKYEENELKEHKKHLPDYSAKHNSSFGSTYTHATAKNESPTDSLQRKNNRRSYFASKYVPATEANNKNEHKKSEKELLNSLKKSQEDYLMFETDDTNLKSKDNSDVRIHKYDQNELSNREQTKAKNKKAGILNRSLKGMIEEDTNDLKENGYFREG</sequence>
<feature type="compositionally biased region" description="Basic residues" evidence="1">
    <location>
        <begin position="57"/>
        <end position="69"/>
    </location>
</feature>
<evidence type="ECO:0000313" key="3">
    <source>
        <dbReference type="Proteomes" id="UP000236214"/>
    </source>
</evidence>
<dbReference type="GeneID" id="64054138"/>
<evidence type="ECO:0000313" key="2">
    <source>
        <dbReference type="EMBL" id="GBD69023.1"/>
    </source>
</evidence>
<feature type="compositionally biased region" description="Basic and acidic residues" evidence="1">
    <location>
        <begin position="143"/>
        <end position="154"/>
    </location>
</feature>
<evidence type="ECO:0000256" key="1">
    <source>
        <dbReference type="SAM" id="MobiDB-lite"/>
    </source>
</evidence>
<dbReference type="EMBL" id="BDEC01000095">
    <property type="protein sequence ID" value="GBD69023.1"/>
    <property type="molecule type" value="Genomic_DNA"/>
</dbReference>
<comment type="caution">
    <text evidence="2">The sequence shown here is derived from an EMBL/GenBank/DDBJ whole genome shotgun (WGS) entry which is preliminary data.</text>
</comment>
<feature type="compositionally biased region" description="Polar residues" evidence="1">
    <location>
        <begin position="98"/>
        <end position="120"/>
    </location>
</feature>
<name>A0A2H6DAB2_TETHA</name>
<organism evidence="2 3">
    <name type="scientific">Tetragenococcus halophilus subsp. halophilus</name>
    <dbReference type="NCBI Taxonomy" id="1513897"/>
    <lineage>
        <taxon>Bacteria</taxon>
        <taxon>Bacillati</taxon>
        <taxon>Bacillota</taxon>
        <taxon>Bacilli</taxon>
        <taxon>Lactobacillales</taxon>
        <taxon>Enterococcaceae</taxon>
        <taxon>Tetragenococcus</taxon>
    </lineage>
</organism>
<feature type="compositionally biased region" description="Basic and acidic residues" evidence="1">
    <location>
        <begin position="188"/>
        <end position="200"/>
    </location>
</feature>
<protein>
    <submittedName>
        <fullName evidence="2">Uncharacterized protein</fullName>
    </submittedName>
</protein>
<reference evidence="2 3" key="1">
    <citation type="submission" date="2016-05" db="EMBL/GenBank/DDBJ databases">
        <title>Whole genome sequencing of Tetragenococcus halophilus subsp. halophilus NISL 7118.</title>
        <authorList>
            <person name="Shiwa Y."/>
            <person name="Nishimura I."/>
            <person name="Yoshikawa H."/>
            <person name="Koyama Y."/>
            <person name="Oguma T."/>
        </authorList>
    </citation>
    <scope>NUCLEOTIDE SEQUENCE [LARGE SCALE GENOMIC DNA]</scope>
    <source>
        <strain evidence="2 3">NISL 7118</strain>
    </source>
</reference>
<feature type="region of interest" description="Disordered" evidence="1">
    <location>
        <begin position="1"/>
        <end position="154"/>
    </location>
</feature>
<keyword evidence="3" id="KW-1185">Reference proteome</keyword>
<dbReference type="AlphaFoldDB" id="A0A2H6DAB2"/>
<accession>A0A2H6DAB2</accession>
<proteinExistence type="predicted"/>
<dbReference type="Proteomes" id="UP000236214">
    <property type="component" value="Unassembled WGS sequence"/>
</dbReference>
<dbReference type="RefSeq" id="WP_014124924.1">
    <property type="nucleotide sequence ID" value="NZ_BAABQP010000002.1"/>
</dbReference>